<evidence type="ECO:0000256" key="3">
    <source>
        <dbReference type="ARBA" id="ARBA00022832"/>
    </source>
</evidence>
<evidence type="ECO:0000256" key="7">
    <source>
        <dbReference type="ARBA" id="ARBA00023160"/>
    </source>
</evidence>
<sequence>MKISKRERQKLLKKTLSANPLLTDRELSEKFGVSIQTVRLDRLELGIPEVRERTKSAASAYARLKSVNEGEVIGELISLELDKSAESHLITTKEMALQRSEIVRGHYLFAQANSLAVAVINAKAVLTGSVKLRFHNVVEIGNNIKARAVVKKKINNKYFIEVNIYNADEIVFSGEFIMFAQMEG</sequence>
<gene>
    <name evidence="9" type="primary">fapR</name>
    <name evidence="9" type="ORF">GM661_09585</name>
</gene>
<accession>A0A8A7K8T5</accession>
<keyword evidence="3" id="KW-0276">Fatty acid metabolism</keyword>
<dbReference type="InterPro" id="IPR029069">
    <property type="entry name" value="HotDog_dom_sf"/>
</dbReference>
<protein>
    <submittedName>
        <fullName evidence="9">Transcription factor FapR</fullName>
    </submittedName>
</protein>
<reference evidence="9" key="1">
    <citation type="submission" date="2019-12" db="EMBL/GenBank/DDBJ databases">
        <authorList>
            <person name="zhang j."/>
            <person name="sun C.M."/>
        </authorList>
    </citation>
    <scope>NUCLEOTIDE SEQUENCE</scope>
    <source>
        <strain evidence="9">NS-1</strain>
    </source>
</reference>
<dbReference type="InterPro" id="IPR017275">
    <property type="entry name" value="Transcription_factor_FapR"/>
</dbReference>
<evidence type="ECO:0000256" key="6">
    <source>
        <dbReference type="ARBA" id="ARBA00023125"/>
    </source>
</evidence>
<evidence type="ECO:0000256" key="4">
    <source>
        <dbReference type="ARBA" id="ARBA00023015"/>
    </source>
</evidence>
<dbReference type="GO" id="GO:0006633">
    <property type="term" value="P:fatty acid biosynthetic process"/>
    <property type="evidence" value="ECO:0007669"/>
    <property type="project" value="UniProtKB-KW"/>
</dbReference>
<keyword evidence="7" id="KW-0275">Fatty acid biosynthesis</keyword>
<evidence type="ECO:0000256" key="1">
    <source>
        <dbReference type="ARBA" id="ARBA00022491"/>
    </source>
</evidence>
<dbReference type="Proteomes" id="UP000665020">
    <property type="component" value="Chromosome"/>
</dbReference>
<dbReference type="AlphaFoldDB" id="A0A8A7K8T5"/>
<dbReference type="SUPFAM" id="SSF54637">
    <property type="entry name" value="Thioesterase/thiol ester dehydrase-isomerase"/>
    <property type="match status" value="1"/>
</dbReference>
<keyword evidence="4" id="KW-0805">Transcription regulation</keyword>
<dbReference type="GO" id="GO:0003677">
    <property type="term" value="F:DNA binding"/>
    <property type="evidence" value="ECO:0007669"/>
    <property type="project" value="UniProtKB-KW"/>
</dbReference>
<evidence type="ECO:0000256" key="8">
    <source>
        <dbReference type="ARBA" id="ARBA00023163"/>
    </source>
</evidence>
<evidence type="ECO:0000313" key="10">
    <source>
        <dbReference type="Proteomes" id="UP000665020"/>
    </source>
</evidence>
<dbReference type="GO" id="GO:0003700">
    <property type="term" value="F:DNA-binding transcription factor activity"/>
    <property type="evidence" value="ECO:0007669"/>
    <property type="project" value="InterPro"/>
</dbReference>
<dbReference type="PIRSF" id="PIRSF037733">
    <property type="entry name" value="Transcription_factor_FapR"/>
    <property type="match status" value="1"/>
</dbReference>
<dbReference type="InterPro" id="IPR036388">
    <property type="entry name" value="WH-like_DNA-bd_sf"/>
</dbReference>
<dbReference type="EMBL" id="CP046640">
    <property type="protein sequence ID" value="QTL98213.1"/>
    <property type="molecule type" value="Genomic_DNA"/>
</dbReference>
<dbReference type="Gene3D" id="3.10.129.10">
    <property type="entry name" value="Hotdog Thioesterase"/>
    <property type="match status" value="1"/>
</dbReference>
<dbReference type="RefSeq" id="WP_125990419.1">
    <property type="nucleotide sequence ID" value="NZ_CP046640.1"/>
</dbReference>
<dbReference type="GO" id="GO:0045717">
    <property type="term" value="P:negative regulation of fatty acid biosynthetic process"/>
    <property type="evidence" value="ECO:0007669"/>
    <property type="project" value="InterPro"/>
</dbReference>
<keyword evidence="6" id="KW-0238">DNA-binding</keyword>
<dbReference type="KEGG" id="ifn:GM661_09585"/>
<name>A0A8A7K8T5_9FIRM</name>
<keyword evidence="2" id="KW-0444">Lipid biosynthesis</keyword>
<proteinExistence type="predicted"/>
<dbReference type="NCBIfam" id="NF003359">
    <property type="entry name" value="PRK04424.1"/>
    <property type="match status" value="1"/>
</dbReference>
<evidence type="ECO:0000256" key="2">
    <source>
        <dbReference type="ARBA" id="ARBA00022516"/>
    </source>
</evidence>
<keyword evidence="1" id="KW-0678">Repressor</keyword>
<keyword evidence="5" id="KW-0443">Lipid metabolism</keyword>
<dbReference type="Gene3D" id="1.10.10.10">
    <property type="entry name" value="Winged helix-like DNA-binding domain superfamily/Winged helix DNA-binding domain"/>
    <property type="match status" value="1"/>
</dbReference>
<keyword evidence="10" id="KW-1185">Reference proteome</keyword>
<evidence type="ECO:0000313" key="9">
    <source>
        <dbReference type="EMBL" id="QTL98213.1"/>
    </source>
</evidence>
<keyword evidence="8" id="KW-0804">Transcription</keyword>
<organism evidence="9 10">
    <name type="scientific">Iocasia fonsfrigidae</name>
    <dbReference type="NCBI Taxonomy" id="2682810"/>
    <lineage>
        <taxon>Bacteria</taxon>
        <taxon>Bacillati</taxon>
        <taxon>Bacillota</taxon>
        <taxon>Clostridia</taxon>
        <taxon>Halanaerobiales</taxon>
        <taxon>Halanaerobiaceae</taxon>
        <taxon>Iocasia</taxon>
    </lineage>
</organism>
<dbReference type="GO" id="GO:0045892">
    <property type="term" value="P:negative regulation of DNA-templated transcription"/>
    <property type="evidence" value="ECO:0007669"/>
    <property type="project" value="InterPro"/>
</dbReference>
<evidence type="ECO:0000256" key="5">
    <source>
        <dbReference type="ARBA" id="ARBA00023098"/>
    </source>
</evidence>